<evidence type="ECO:0000259" key="1">
    <source>
        <dbReference type="Pfam" id="PF25639"/>
    </source>
</evidence>
<gene>
    <name evidence="2" type="ORF">EV102420_08_02380</name>
</gene>
<comment type="caution">
    <text evidence="2">The sequence shown here is derived from an EMBL/GenBank/DDBJ whole genome shotgun (WGS) entry which is preliminary data.</text>
</comment>
<dbReference type="Pfam" id="PF25639">
    <property type="entry name" value="DUF7943"/>
    <property type="match status" value="1"/>
</dbReference>
<reference evidence="2 3" key="1">
    <citation type="submission" date="2014-09" db="EMBL/GenBank/DDBJ databases">
        <title>Whole genome shotgun sequence of Escherichia vulneris NBRC 102420.</title>
        <authorList>
            <person name="Yoshida Y."/>
            <person name="Hosoyama A."/>
            <person name="Tsuchikane K."/>
            <person name="Ohji S."/>
            <person name="Ichikawa N."/>
            <person name="Kimura A."/>
            <person name="Yamazoe A."/>
            <person name="Ezaki T."/>
            <person name="Fujita N."/>
        </authorList>
    </citation>
    <scope>NUCLEOTIDE SEQUENCE [LARGE SCALE GENOMIC DNA]</scope>
    <source>
        <strain evidence="2 3">NBRC 102420</strain>
    </source>
</reference>
<dbReference type="eggNOG" id="ENOG502ZBEN">
    <property type="taxonomic scope" value="Bacteria"/>
</dbReference>
<dbReference type="AlphaFoldDB" id="A0A090UYR5"/>
<dbReference type="NCBIfam" id="NF046012">
    <property type="entry name" value="adhes_ESA_00282"/>
    <property type="match status" value="1"/>
</dbReference>
<dbReference type="STRING" id="1115515.EV102420_08_02380"/>
<organism evidence="2 3">
    <name type="scientific">Pseudescherichia vulneris NBRC 102420</name>
    <dbReference type="NCBI Taxonomy" id="1115515"/>
    <lineage>
        <taxon>Bacteria</taxon>
        <taxon>Pseudomonadati</taxon>
        <taxon>Pseudomonadota</taxon>
        <taxon>Gammaproteobacteria</taxon>
        <taxon>Enterobacterales</taxon>
        <taxon>Enterobacteriaceae</taxon>
        <taxon>Pseudescherichia</taxon>
    </lineage>
</organism>
<proteinExistence type="predicted"/>
<keyword evidence="3" id="KW-1185">Reference proteome</keyword>
<feature type="domain" description="DUF7943" evidence="1">
    <location>
        <begin position="43"/>
        <end position="163"/>
    </location>
</feature>
<dbReference type="InterPro" id="IPR057703">
    <property type="entry name" value="DUF7943"/>
</dbReference>
<protein>
    <recommendedName>
        <fullName evidence="1">DUF7943 domain-containing protein</fullName>
    </recommendedName>
</protein>
<name>A0A090UYR5_PSEVU</name>
<dbReference type="EMBL" id="BBMZ01000008">
    <property type="protein sequence ID" value="GAL57775.1"/>
    <property type="molecule type" value="Genomic_DNA"/>
</dbReference>
<evidence type="ECO:0000313" key="2">
    <source>
        <dbReference type="EMBL" id="GAL57775.1"/>
    </source>
</evidence>
<dbReference type="Proteomes" id="UP000029462">
    <property type="component" value="Unassembled WGS sequence"/>
</dbReference>
<accession>A0A090UYR5</accession>
<evidence type="ECO:0000313" key="3">
    <source>
        <dbReference type="Proteomes" id="UP000029462"/>
    </source>
</evidence>
<dbReference type="RefSeq" id="WP_042390366.1">
    <property type="nucleotide sequence ID" value="NZ_BBMZ01000008.1"/>
</dbReference>
<dbReference type="OrthoDB" id="6563629at2"/>
<sequence length="173" mass="20027">MNSIFYSVIALLLLTGGVLLMMRGFNESSPEAEISPDYGPEPLTKEEGEDHFSILMNAITPVWYWRINHEYIDFLHATIKRMNMADLNRTPGLFEAQRRCSDLNSAVYRYYDNIKKRCLNGEKVSHGDLEVLNLRQCFREFSLQAYPSLVALVWPEYQRPDVDPNQVTTFPAE</sequence>